<dbReference type="EMBL" id="VSSQ01071990">
    <property type="protein sequence ID" value="MPN23471.1"/>
    <property type="molecule type" value="Genomic_DNA"/>
</dbReference>
<evidence type="ECO:0000313" key="1">
    <source>
        <dbReference type="EMBL" id="MPN23471.1"/>
    </source>
</evidence>
<sequence length="130" mass="14376">MPLNQGVADDILLIGFQMGQVGRQHGEGIPQAGGLIRHPLIHKIIGAVGLCRFLKGNILEIPGKDRVLIPIVPAQFPQPLLQITALLFILFFRCLIIFPGFDDVEVFPTTFSWDREGRHLLGSDIVQNTV</sequence>
<comment type="caution">
    <text evidence="1">The sequence shown here is derived from an EMBL/GenBank/DDBJ whole genome shotgun (WGS) entry which is preliminary data.</text>
</comment>
<gene>
    <name evidence="1" type="ORF">SDC9_170859</name>
</gene>
<organism evidence="1">
    <name type="scientific">bioreactor metagenome</name>
    <dbReference type="NCBI Taxonomy" id="1076179"/>
    <lineage>
        <taxon>unclassified sequences</taxon>
        <taxon>metagenomes</taxon>
        <taxon>ecological metagenomes</taxon>
    </lineage>
</organism>
<reference evidence="1" key="1">
    <citation type="submission" date="2019-08" db="EMBL/GenBank/DDBJ databases">
        <authorList>
            <person name="Kucharzyk K."/>
            <person name="Murdoch R.W."/>
            <person name="Higgins S."/>
            <person name="Loffler F."/>
        </authorList>
    </citation>
    <scope>NUCLEOTIDE SEQUENCE</scope>
</reference>
<dbReference type="AlphaFoldDB" id="A0A645G983"/>
<proteinExistence type="predicted"/>
<protein>
    <submittedName>
        <fullName evidence="1">Uncharacterized protein</fullName>
    </submittedName>
</protein>
<name>A0A645G983_9ZZZZ</name>
<accession>A0A645G983</accession>